<dbReference type="SUPFAM" id="SSF56801">
    <property type="entry name" value="Acetyl-CoA synthetase-like"/>
    <property type="match status" value="1"/>
</dbReference>
<evidence type="ECO:0000313" key="4">
    <source>
        <dbReference type="EMBL" id="CAL1295530.1"/>
    </source>
</evidence>
<dbReference type="GO" id="GO:0008270">
    <property type="term" value="F:zinc ion binding"/>
    <property type="evidence" value="ECO:0007669"/>
    <property type="project" value="UniProtKB-KW"/>
</dbReference>
<dbReference type="InterPro" id="IPR020845">
    <property type="entry name" value="AMP-binding_CS"/>
</dbReference>
<dbReference type="PROSITE" id="PS50994">
    <property type="entry name" value="INTEGRASE"/>
    <property type="match status" value="1"/>
</dbReference>
<keyword evidence="5" id="KW-1185">Reference proteome</keyword>
<dbReference type="GO" id="GO:0003676">
    <property type="term" value="F:nucleic acid binding"/>
    <property type="evidence" value="ECO:0007669"/>
    <property type="project" value="InterPro"/>
</dbReference>
<dbReference type="InterPro" id="IPR000873">
    <property type="entry name" value="AMP-dep_synth/lig_dom"/>
</dbReference>
<reference evidence="4 5" key="1">
    <citation type="submission" date="2024-04" db="EMBL/GenBank/DDBJ databases">
        <authorList>
            <person name="Rising A."/>
            <person name="Reimegard J."/>
            <person name="Sonavane S."/>
            <person name="Akerstrom W."/>
            <person name="Nylinder S."/>
            <person name="Hedman E."/>
            <person name="Kallberg Y."/>
        </authorList>
    </citation>
    <scope>NUCLEOTIDE SEQUENCE [LARGE SCALE GENOMIC DNA]</scope>
</reference>
<keyword evidence="1" id="KW-0479">Metal-binding</keyword>
<dbReference type="InterPro" id="IPR012337">
    <property type="entry name" value="RNaseH-like_sf"/>
</dbReference>
<dbReference type="Gene3D" id="3.30.420.10">
    <property type="entry name" value="Ribonuclease H-like superfamily/Ribonuclease H"/>
    <property type="match status" value="1"/>
</dbReference>
<dbReference type="FunFam" id="1.10.340.70:FF:000001">
    <property type="entry name" value="Retrovirus-related Pol polyprotein from transposon gypsy-like Protein"/>
    <property type="match status" value="1"/>
</dbReference>
<keyword evidence="1" id="KW-0863">Zinc-finger</keyword>
<proteinExistence type="predicted"/>
<dbReference type="GO" id="GO:0015074">
    <property type="term" value="P:DNA integration"/>
    <property type="evidence" value="ECO:0007669"/>
    <property type="project" value="InterPro"/>
</dbReference>
<dbReference type="Pfam" id="PF00665">
    <property type="entry name" value="rve"/>
    <property type="match status" value="1"/>
</dbReference>
<dbReference type="InterPro" id="IPR041588">
    <property type="entry name" value="Integrase_H2C2"/>
</dbReference>
<dbReference type="PROSITE" id="PS00455">
    <property type="entry name" value="AMP_BINDING"/>
    <property type="match status" value="1"/>
</dbReference>
<dbReference type="InterPro" id="IPR001584">
    <property type="entry name" value="Integrase_cat-core"/>
</dbReference>
<dbReference type="EMBL" id="CAXIEN010000372">
    <property type="protein sequence ID" value="CAL1295530.1"/>
    <property type="molecule type" value="Genomic_DNA"/>
</dbReference>
<feature type="domain" description="CCHC-type" evidence="2">
    <location>
        <begin position="125"/>
        <end position="140"/>
    </location>
</feature>
<sequence length="1009" mass="114459">MYELRNYFEEWLKGLEVKTFAELSDLIVTEQIKRRVPGEVKEHSIDEWAEIKSPEVLARKLDEYDNVRILWKKKSYSGSSKDRFPTWKAKSATEGKTSLPIKKEENGVKKSTTNTEDFEKRKTLRCYKCGSKDHIRPNCPLLKNKESSATINRLFEAYEDEVMSPHTSMGEVNGFPMPILRDTGSSIDVVCLKVVKPKMFTGEQVWVQQPLDDAPVCLPLAEIELKGEFGHLITKAAVVNNKADKGRYLLGNRTAALLEKMKKISVSQQVNAIQTRARKRLEEHEKVMCDKNPVAVEETEMEITEDIEIEDDDLFSFPPKEEFEGLSLLKIDSKAFIAAQQSCKELQSLTKKIVEKGDSKNEFEILPNGLLVKRKTNKVGEDKLLLVVPKEFRERLKALCHEGTSSHLGVTKTKDILAKYFFWSNCYKEIEDYVRSCEHCQRVGKPNDKKKAPMKLVPIIQEVFAKINVDAVGPLPVTASGKRYLITAMCLASKYPDAVAVSDITSMSVVDALLQIFSRMGFPKEIQHDQGTSFMSELTTEFFERFGVKVVHSSIYHPQSNPVERFHRTLGRILRVLCSEEGPDWEKHVYAALFALRTVTHESTGFSPAELVHGIPSLKKVVYRPTKLKYDENISKIPKCFFSVYLSDFLHEARQELLQNPKDIEFEQLPFDYPLCISFTSGTTGAPKALVHTTGAFLANLRDFGIHQSCTRKDTLYNQSPNGWISWNMSVNSLHLGLTVVMYDGDPFQESPTRFWDLVDKFGITSTNIWSNIIDFMDISGWSPCCTEVFGLINGVNSNMPVYRGEAQVISLGMDIRILDENGIPVIGKRGIVVLGNPFPSLPANLLHDATKEKFRELYLSEYPGYWNIADDAWQNPITKGFVVYGRSYNLFTVEGFPGLKDSVVVSQYNKSMDERVILFVKMLSGHSLTDEVKEEINKTIEIHQTFEHVPDIIMEAPDIPVEDNTEYTSYKDLHEEVQVYMKAPKGEGIKKGDYIASTEPTQKSAFAS</sequence>
<dbReference type="Pfam" id="PF00501">
    <property type="entry name" value="AMP-binding"/>
    <property type="match status" value="1"/>
</dbReference>
<dbReference type="Gene3D" id="3.40.50.12780">
    <property type="entry name" value="N-terminal domain of ligase-like"/>
    <property type="match status" value="1"/>
</dbReference>
<accession>A0AAV2BIM5</accession>
<dbReference type="SUPFAM" id="SSF53098">
    <property type="entry name" value="Ribonuclease H-like"/>
    <property type="match status" value="1"/>
</dbReference>
<protein>
    <submittedName>
        <fullName evidence="4">Uncharacterized protein</fullName>
    </submittedName>
</protein>
<feature type="domain" description="Integrase catalytic" evidence="3">
    <location>
        <begin position="454"/>
        <end position="616"/>
    </location>
</feature>
<dbReference type="PANTHER" id="PTHR42921:SF1">
    <property type="entry name" value="ACETOACETYL-COA SYNTHETASE"/>
    <property type="match status" value="1"/>
</dbReference>
<dbReference type="Gene3D" id="1.10.340.70">
    <property type="match status" value="1"/>
</dbReference>
<evidence type="ECO:0000259" key="2">
    <source>
        <dbReference type="PROSITE" id="PS50158"/>
    </source>
</evidence>
<evidence type="ECO:0000313" key="5">
    <source>
        <dbReference type="Proteomes" id="UP001497382"/>
    </source>
</evidence>
<keyword evidence="1" id="KW-0862">Zinc</keyword>
<dbReference type="InterPro" id="IPR042099">
    <property type="entry name" value="ANL_N_sf"/>
</dbReference>
<dbReference type="Proteomes" id="UP001497382">
    <property type="component" value="Unassembled WGS sequence"/>
</dbReference>
<dbReference type="GO" id="GO:0030729">
    <property type="term" value="F:acetoacetate-CoA ligase activity"/>
    <property type="evidence" value="ECO:0007669"/>
    <property type="project" value="TreeGrafter"/>
</dbReference>
<gene>
    <name evidence="4" type="ORF">LARSCL_LOCUS19314</name>
</gene>
<organism evidence="4 5">
    <name type="scientific">Larinioides sclopetarius</name>
    <dbReference type="NCBI Taxonomy" id="280406"/>
    <lineage>
        <taxon>Eukaryota</taxon>
        <taxon>Metazoa</taxon>
        <taxon>Ecdysozoa</taxon>
        <taxon>Arthropoda</taxon>
        <taxon>Chelicerata</taxon>
        <taxon>Arachnida</taxon>
        <taxon>Araneae</taxon>
        <taxon>Araneomorphae</taxon>
        <taxon>Entelegynae</taxon>
        <taxon>Araneoidea</taxon>
        <taxon>Araneidae</taxon>
        <taxon>Larinioides</taxon>
    </lineage>
</organism>
<dbReference type="InterPro" id="IPR036397">
    <property type="entry name" value="RNaseH_sf"/>
</dbReference>
<dbReference type="AlphaFoldDB" id="A0AAV2BIM5"/>
<dbReference type="PROSITE" id="PS50158">
    <property type="entry name" value="ZF_CCHC"/>
    <property type="match status" value="1"/>
</dbReference>
<name>A0AAV2BIM5_9ARAC</name>
<evidence type="ECO:0000259" key="3">
    <source>
        <dbReference type="PROSITE" id="PS50994"/>
    </source>
</evidence>
<evidence type="ECO:0000256" key="1">
    <source>
        <dbReference type="PROSITE-ProRule" id="PRU00047"/>
    </source>
</evidence>
<dbReference type="Pfam" id="PF17921">
    <property type="entry name" value="Integrase_H2C2"/>
    <property type="match status" value="1"/>
</dbReference>
<comment type="caution">
    <text evidence="4">The sequence shown here is derived from an EMBL/GenBank/DDBJ whole genome shotgun (WGS) entry which is preliminary data.</text>
</comment>
<dbReference type="InterPro" id="IPR001878">
    <property type="entry name" value="Znf_CCHC"/>
</dbReference>
<dbReference type="PANTHER" id="PTHR42921">
    <property type="entry name" value="ACETOACETYL-COA SYNTHETASE"/>
    <property type="match status" value="1"/>
</dbReference>